<evidence type="ECO:0000313" key="3">
    <source>
        <dbReference type="Proteomes" id="UP000183496"/>
    </source>
</evidence>
<feature type="signal peptide" evidence="1">
    <location>
        <begin position="1"/>
        <end position="20"/>
    </location>
</feature>
<comment type="caution">
    <text evidence="2">The sequence shown here is derived from an EMBL/GenBank/DDBJ whole genome shotgun (WGS) entry which is preliminary data.</text>
</comment>
<feature type="chain" id="PRO_5042599454" evidence="1">
    <location>
        <begin position="21"/>
        <end position="426"/>
    </location>
</feature>
<keyword evidence="1" id="KW-0732">Signal</keyword>
<dbReference type="NCBIfam" id="TIGR04131">
    <property type="entry name" value="Bac_Flav_CTERM"/>
    <property type="match status" value="1"/>
</dbReference>
<protein>
    <submittedName>
        <fullName evidence="2">Gliding motility-associated C-terminal domain-containing protein</fullName>
    </submittedName>
</protein>
<proteinExistence type="predicted"/>
<reference evidence="2 3" key="1">
    <citation type="submission" date="2016-10" db="EMBL/GenBank/DDBJ databases">
        <authorList>
            <person name="Varghese N."/>
            <person name="Submissions S."/>
        </authorList>
    </citation>
    <scope>NUCLEOTIDE SEQUENCE [LARGE SCALE GENOMIC DNA]</scope>
    <source>
        <strain evidence="3">DSM 19823 / KCTC 23066 / CCTCC M 208030 / D25</strain>
    </source>
</reference>
<dbReference type="KEGG" id="mpw:MPR_2278"/>
<dbReference type="Proteomes" id="UP000183496">
    <property type="component" value="Unassembled WGS sequence"/>
</dbReference>
<sequence>MKKKNISLIVLGLVPCIASAQTVNEGILSVLSGTEMGTVAEFINEKKGDFTNDGTVYFFNDFTNEGIYSISKNAKTGKVVFSRYEDETGVQTISGNSFTEFYDVVLNNPQTAGAFDLKANIDVYGTMDFQDGIVKIDSTLNAVTGLSKGMISFQKGAKSKNVSDKSFADGEVEKIGNDEFMFPQGNKGNFRYAKISAPKSDKSVYVSRYIYDDKQFFESHSNKSGVINLLNTKEFWLVDKGNSTEGDILLTLSWSENTTLKEILANPEKDLHIIRWDSHNLIWVDEGGVVDVANKEVTTATAVKGYGFFTLGTVDTDIILDGDVVVYNAVSPNGDGKNDYFIIDNITRYPNNKVQIFNRWGAKVYETTNYDSNGNVFQGYSEGRGTLNKNAKLPTGTYFYVLTYEYSDARGSRIIKKQGYLHLENE</sequence>
<dbReference type="EMBL" id="FOFY01000009">
    <property type="protein sequence ID" value="SER10615.1"/>
    <property type="molecule type" value="Genomic_DNA"/>
</dbReference>
<dbReference type="AlphaFoldDB" id="A0AAJ4W4S4"/>
<keyword evidence="3" id="KW-1185">Reference proteome</keyword>
<evidence type="ECO:0000256" key="1">
    <source>
        <dbReference type="SAM" id="SignalP"/>
    </source>
</evidence>
<evidence type="ECO:0000313" key="2">
    <source>
        <dbReference type="EMBL" id="SER10615.1"/>
    </source>
</evidence>
<accession>A0AAJ4W4S4</accession>
<gene>
    <name evidence="2" type="ORF">SAMN04488089_109114</name>
</gene>
<dbReference type="InterPro" id="IPR026341">
    <property type="entry name" value="T9SS_type_B"/>
</dbReference>
<organism evidence="2 3">
    <name type="scientific">Myroides profundi</name>
    <dbReference type="NCBI Taxonomy" id="480520"/>
    <lineage>
        <taxon>Bacteria</taxon>
        <taxon>Pseudomonadati</taxon>
        <taxon>Bacteroidota</taxon>
        <taxon>Flavobacteriia</taxon>
        <taxon>Flavobacteriales</taxon>
        <taxon>Flavobacteriaceae</taxon>
        <taxon>Myroides</taxon>
    </lineage>
</organism>
<dbReference type="Pfam" id="PF13585">
    <property type="entry name" value="CHU_C"/>
    <property type="match status" value="1"/>
</dbReference>
<name>A0AAJ4W4S4_MYRPR</name>
<dbReference type="RefSeq" id="WP_041892653.1">
    <property type="nucleotide sequence ID" value="NZ_CP010817.1"/>
</dbReference>